<name>A0AAE0XRT0_9GAST</name>
<dbReference type="EMBL" id="JAWDGP010007745">
    <property type="protein sequence ID" value="KAK3706460.1"/>
    <property type="molecule type" value="Genomic_DNA"/>
</dbReference>
<dbReference type="AlphaFoldDB" id="A0AAE0XRT0"/>
<proteinExistence type="predicted"/>
<gene>
    <name evidence="2" type="ORF">RRG08_048028</name>
</gene>
<evidence type="ECO:0000313" key="2">
    <source>
        <dbReference type="EMBL" id="KAK3706460.1"/>
    </source>
</evidence>
<organism evidence="2 3">
    <name type="scientific">Elysia crispata</name>
    <name type="common">lettuce slug</name>
    <dbReference type="NCBI Taxonomy" id="231223"/>
    <lineage>
        <taxon>Eukaryota</taxon>
        <taxon>Metazoa</taxon>
        <taxon>Spiralia</taxon>
        <taxon>Lophotrochozoa</taxon>
        <taxon>Mollusca</taxon>
        <taxon>Gastropoda</taxon>
        <taxon>Heterobranchia</taxon>
        <taxon>Euthyneura</taxon>
        <taxon>Panpulmonata</taxon>
        <taxon>Sacoglossa</taxon>
        <taxon>Placobranchoidea</taxon>
        <taxon>Plakobranchidae</taxon>
        <taxon>Elysia</taxon>
    </lineage>
</organism>
<comment type="caution">
    <text evidence="2">The sequence shown here is derived from an EMBL/GenBank/DDBJ whole genome shotgun (WGS) entry which is preliminary data.</text>
</comment>
<evidence type="ECO:0000256" key="1">
    <source>
        <dbReference type="SAM" id="MobiDB-lite"/>
    </source>
</evidence>
<accession>A0AAE0XRT0</accession>
<dbReference type="Proteomes" id="UP001283361">
    <property type="component" value="Unassembled WGS sequence"/>
</dbReference>
<feature type="region of interest" description="Disordered" evidence="1">
    <location>
        <begin position="66"/>
        <end position="123"/>
    </location>
</feature>
<feature type="region of interest" description="Disordered" evidence="1">
    <location>
        <begin position="134"/>
        <end position="153"/>
    </location>
</feature>
<keyword evidence="3" id="KW-1185">Reference proteome</keyword>
<feature type="compositionally biased region" description="Polar residues" evidence="1">
    <location>
        <begin position="142"/>
        <end position="153"/>
    </location>
</feature>
<reference evidence="2" key="1">
    <citation type="journal article" date="2023" name="G3 (Bethesda)">
        <title>A reference genome for the long-term kleptoplast-retaining sea slug Elysia crispata morphotype clarki.</title>
        <authorList>
            <person name="Eastman K.E."/>
            <person name="Pendleton A.L."/>
            <person name="Shaikh M.A."/>
            <person name="Suttiyut T."/>
            <person name="Ogas R."/>
            <person name="Tomko P."/>
            <person name="Gavelis G."/>
            <person name="Widhalm J.R."/>
            <person name="Wisecaver J.H."/>
        </authorList>
    </citation>
    <scope>NUCLEOTIDE SEQUENCE</scope>
    <source>
        <strain evidence="2">ECLA1</strain>
    </source>
</reference>
<evidence type="ECO:0000313" key="3">
    <source>
        <dbReference type="Proteomes" id="UP001283361"/>
    </source>
</evidence>
<sequence length="163" mass="18584">MQLWNRQYSQNGVLRILLSYGQEHRAMVALKQSARKGEYVYLLCHLSISHKRDAEFFGWLEPCPRNRQTRPSGRDPNLIHPQQVGSNHTLETDRPDLQGWLEPCPRNRQSRPSGRGPNLIQPHQASSNHALETQPVPEADSSPLSHPHYTSGNPFYTVMILAS</sequence>
<protein>
    <submittedName>
        <fullName evidence="2">Uncharacterized protein</fullName>
    </submittedName>
</protein>